<reference evidence="1" key="1">
    <citation type="submission" date="2022-04" db="EMBL/GenBank/DDBJ databases">
        <title>Genome of the entomopathogenic fungus Entomophthora muscae.</title>
        <authorList>
            <person name="Elya C."/>
            <person name="Lovett B.R."/>
            <person name="Lee E."/>
            <person name="Macias A.M."/>
            <person name="Hajek A.E."/>
            <person name="De Bivort B.L."/>
            <person name="Kasson M.T."/>
            <person name="De Fine Licht H.H."/>
            <person name="Stajich J.E."/>
        </authorList>
    </citation>
    <scope>NUCLEOTIDE SEQUENCE</scope>
    <source>
        <strain evidence="1">Berkeley</strain>
    </source>
</reference>
<sequence>MPSMLVETGAPRTIAMVDGHSISIILDGGSYANIVSKDFLDNIGNTDIAACDTQFMLADGRQIPCKGIVHDLELNIHMTSCKINTVVFDHKQYNLLVGCKALKDFMIITDYENNHWTMQKDQDQVPFSISYLDPLSHFSPYLDSAPVE</sequence>
<comment type="caution">
    <text evidence="1">The sequence shown here is derived from an EMBL/GenBank/DDBJ whole genome shotgun (WGS) entry which is preliminary data.</text>
</comment>
<organism evidence="1 2">
    <name type="scientific">Entomophthora muscae</name>
    <dbReference type="NCBI Taxonomy" id="34485"/>
    <lineage>
        <taxon>Eukaryota</taxon>
        <taxon>Fungi</taxon>
        <taxon>Fungi incertae sedis</taxon>
        <taxon>Zoopagomycota</taxon>
        <taxon>Entomophthoromycotina</taxon>
        <taxon>Entomophthoromycetes</taxon>
        <taxon>Entomophthorales</taxon>
        <taxon>Entomophthoraceae</taxon>
        <taxon>Entomophthora</taxon>
    </lineage>
</organism>
<dbReference type="Proteomes" id="UP001165960">
    <property type="component" value="Unassembled WGS sequence"/>
</dbReference>
<keyword evidence="2" id="KW-1185">Reference proteome</keyword>
<protein>
    <submittedName>
        <fullName evidence="1">Uncharacterized protein</fullName>
    </submittedName>
</protein>
<accession>A0ACC2RWH0</accession>
<proteinExistence type="predicted"/>
<name>A0ACC2RWH0_9FUNG</name>
<dbReference type="EMBL" id="QTSX02006449">
    <property type="protein sequence ID" value="KAJ9054396.1"/>
    <property type="molecule type" value="Genomic_DNA"/>
</dbReference>
<gene>
    <name evidence="1" type="ORF">DSO57_1015212</name>
</gene>
<evidence type="ECO:0000313" key="2">
    <source>
        <dbReference type="Proteomes" id="UP001165960"/>
    </source>
</evidence>
<evidence type="ECO:0000313" key="1">
    <source>
        <dbReference type="EMBL" id="KAJ9054396.1"/>
    </source>
</evidence>